<dbReference type="SUPFAM" id="SSF54427">
    <property type="entry name" value="NTF2-like"/>
    <property type="match status" value="1"/>
</dbReference>
<evidence type="ECO:0008006" key="3">
    <source>
        <dbReference type="Google" id="ProtNLM"/>
    </source>
</evidence>
<name>A0A5C3QZQ5_9AGAR</name>
<evidence type="ECO:0000313" key="1">
    <source>
        <dbReference type="EMBL" id="TFL03874.1"/>
    </source>
</evidence>
<protein>
    <recommendedName>
        <fullName evidence="3">NTF2-like protein</fullName>
    </recommendedName>
</protein>
<dbReference type="OrthoDB" id="21471at2759"/>
<dbReference type="Pfam" id="PF07366">
    <property type="entry name" value="SnoaL"/>
    <property type="match status" value="1"/>
</dbReference>
<dbReference type="InterPro" id="IPR009959">
    <property type="entry name" value="Cyclase_SnoaL-like"/>
</dbReference>
<dbReference type="EMBL" id="ML178819">
    <property type="protein sequence ID" value="TFL03874.1"/>
    <property type="molecule type" value="Genomic_DNA"/>
</dbReference>
<dbReference type="Proteomes" id="UP000305067">
    <property type="component" value="Unassembled WGS sequence"/>
</dbReference>
<evidence type="ECO:0000313" key="2">
    <source>
        <dbReference type="Proteomes" id="UP000305067"/>
    </source>
</evidence>
<dbReference type="InterPro" id="IPR032710">
    <property type="entry name" value="NTF2-like_dom_sf"/>
</dbReference>
<proteinExistence type="predicted"/>
<dbReference type="Gene3D" id="3.10.450.50">
    <property type="match status" value="1"/>
</dbReference>
<gene>
    <name evidence="1" type="ORF">BDV98DRAFT_563205</name>
</gene>
<reference evidence="1 2" key="1">
    <citation type="journal article" date="2019" name="Nat. Ecol. Evol.">
        <title>Megaphylogeny resolves global patterns of mushroom evolution.</title>
        <authorList>
            <person name="Varga T."/>
            <person name="Krizsan K."/>
            <person name="Foldi C."/>
            <person name="Dima B."/>
            <person name="Sanchez-Garcia M."/>
            <person name="Sanchez-Ramirez S."/>
            <person name="Szollosi G.J."/>
            <person name="Szarkandi J.G."/>
            <person name="Papp V."/>
            <person name="Albert L."/>
            <person name="Andreopoulos W."/>
            <person name="Angelini C."/>
            <person name="Antonin V."/>
            <person name="Barry K.W."/>
            <person name="Bougher N.L."/>
            <person name="Buchanan P."/>
            <person name="Buyck B."/>
            <person name="Bense V."/>
            <person name="Catcheside P."/>
            <person name="Chovatia M."/>
            <person name="Cooper J."/>
            <person name="Damon W."/>
            <person name="Desjardin D."/>
            <person name="Finy P."/>
            <person name="Geml J."/>
            <person name="Haridas S."/>
            <person name="Hughes K."/>
            <person name="Justo A."/>
            <person name="Karasinski D."/>
            <person name="Kautmanova I."/>
            <person name="Kiss B."/>
            <person name="Kocsube S."/>
            <person name="Kotiranta H."/>
            <person name="LaButti K.M."/>
            <person name="Lechner B.E."/>
            <person name="Liimatainen K."/>
            <person name="Lipzen A."/>
            <person name="Lukacs Z."/>
            <person name="Mihaltcheva S."/>
            <person name="Morgado L.N."/>
            <person name="Niskanen T."/>
            <person name="Noordeloos M.E."/>
            <person name="Ohm R.A."/>
            <person name="Ortiz-Santana B."/>
            <person name="Ovrebo C."/>
            <person name="Racz N."/>
            <person name="Riley R."/>
            <person name="Savchenko A."/>
            <person name="Shiryaev A."/>
            <person name="Soop K."/>
            <person name="Spirin V."/>
            <person name="Szebenyi C."/>
            <person name="Tomsovsky M."/>
            <person name="Tulloss R.E."/>
            <person name="Uehling J."/>
            <person name="Grigoriev I.V."/>
            <person name="Vagvolgyi C."/>
            <person name="Papp T."/>
            <person name="Martin F.M."/>
            <person name="Miettinen O."/>
            <person name="Hibbett D.S."/>
            <person name="Nagy L.G."/>
        </authorList>
    </citation>
    <scope>NUCLEOTIDE SEQUENCE [LARGE SCALE GENOMIC DNA]</scope>
    <source>
        <strain evidence="1 2">CBS 309.79</strain>
    </source>
</reference>
<accession>A0A5C3QZQ5</accession>
<sequence length="184" mass="20994">MSSSKYPPAMMTTEQTPEEEKNITLCKEYMFISYSPTHNKGASSVRHLCHTDSWFWSPSTFPGCETPMDYAESHAHVMASVNDLHIVRFDQVFAKNGHVLLRYTAEGSFKGEAYLGIEANGNKARWSAAAIFEVEDGKIRSFTKDWDQKVMQIQLGWAPVKESDNPRWNLEALKNPKESQKKKQ</sequence>
<organism evidence="1 2">
    <name type="scientific">Pterulicium gracile</name>
    <dbReference type="NCBI Taxonomy" id="1884261"/>
    <lineage>
        <taxon>Eukaryota</taxon>
        <taxon>Fungi</taxon>
        <taxon>Dikarya</taxon>
        <taxon>Basidiomycota</taxon>
        <taxon>Agaricomycotina</taxon>
        <taxon>Agaricomycetes</taxon>
        <taxon>Agaricomycetidae</taxon>
        <taxon>Agaricales</taxon>
        <taxon>Pleurotineae</taxon>
        <taxon>Pterulaceae</taxon>
        <taxon>Pterulicium</taxon>
    </lineage>
</organism>
<dbReference type="AlphaFoldDB" id="A0A5C3QZQ5"/>
<keyword evidence="2" id="KW-1185">Reference proteome</keyword>
<dbReference type="GO" id="GO:0030638">
    <property type="term" value="P:polyketide metabolic process"/>
    <property type="evidence" value="ECO:0007669"/>
    <property type="project" value="InterPro"/>
</dbReference>